<organism evidence="2 3">
    <name type="scientific">Corynebacterium doosanense CAU 212 = DSM 45436</name>
    <dbReference type="NCBI Taxonomy" id="558173"/>
    <lineage>
        <taxon>Bacteria</taxon>
        <taxon>Bacillati</taxon>
        <taxon>Actinomycetota</taxon>
        <taxon>Actinomycetes</taxon>
        <taxon>Mycobacteriales</taxon>
        <taxon>Corynebacteriaceae</taxon>
        <taxon>Corynebacterium</taxon>
    </lineage>
</organism>
<dbReference type="eggNOG" id="COG1396">
    <property type="taxonomic scope" value="Bacteria"/>
</dbReference>
<dbReference type="EMBL" id="CP006764">
    <property type="protein sequence ID" value="AIT60404.1"/>
    <property type="molecule type" value="Genomic_DNA"/>
</dbReference>
<evidence type="ECO:0000259" key="1">
    <source>
        <dbReference type="PROSITE" id="PS50943"/>
    </source>
</evidence>
<dbReference type="InterPro" id="IPR010982">
    <property type="entry name" value="Lambda_DNA-bd_dom_sf"/>
</dbReference>
<gene>
    <name evidence="2" type="ORF">CDOO_03435</name>
</gene>
<accession>A0A097IE52</accession>
<dbReference type="InterPro" id="IPR001387">
    <property type="entry name" value="Cro/C1-type_HTH"/>
</dbReference>
<reference evidence="2 3" key="1">
    <citation type="submission" date="2013-09" db="EMBL/GenBank/DDBJ databases">
        <title>Complete genome sequence of Corynebacterium doosanense CAU 212(T) (=DSM 45436(T)), isolated from activated sludge.</title>
        <authorList>
            <person name="Schaffert L."/>
            <person name="Albersmeier A."/>
            <person name="Kalinowski J."/>
            <person name="Ruckert C."/>
        </authorList>
    </citation>
    <scope>NUCLEOTIDE SEQUENCE [LARGE SCALE GENOMIC DNA]</scope>
    <source>
        <strain evidence="2 3">CAU 212</strain>
    </source>
</reference>
<dbReference type="Pfam" id="PF01381">
    <property type="entry name" value="HTH_3"/>
    <property type="match status" value="1"/>
</dbReference>
<dbReference type="GO" id="GO:0003677">
    <property type="term" value="F:DNA binding"/>
    <property type="evidence" value="ECO:0007669"/>
    <property type="project" value="InterPro"/>
</dbReference>
<proteinExistence type="predicted"/>
<dbReference type="SMART" id="SM00530">
    <property type="entry name" value="HTH_XRE"/>
    <property type="match status" value="1"/>
</dbReference>
<name>A0A097IE52_9CORY</name>
<protein>
    <submittedName>
        <fullName evidence="2">XRE family transcriptional regulator</fullName>
    </submittedName>
</protein>
<dbReference type="CDD" id="cd00093">
    <property type="entry name" value="HTH_XRE"/>
    <property type="match status" value="1"/>
</dbReference>
<keyword evidence="3" id="KW-1185">Reference proteome</keyword>
<dbReference type="AlphaFoldDB" id="A0A097IE52"/>
<dbReference type="Proteomes" id="UP000029914">
    <property type="component" value="Chromosome"/>
</dbReference>
<feature type="domain" description="HTH cro/C1-type" evidence="1">
    <location>
        <begin position="19"/>
        <end position="79"/>
    </location>
</feature>
<dbReference type="SUPFAM" id="SSF47413">
    <property type="entry name" value="lambda repressor-like DNA-binding domains"/>
    <property type="match status" value="1"/>
</dbReference>
<evidence type="ECO:0000313" key="2">
    <source>
        <dbReference type="EMBL" id="AIT60404.1"/>
    </source>
</evidence>
<evidence type="ECO:0000313" key="3">
    <source>
        <dbReference type="Proteomes" id="UP000029914"/>
    </source>
</evidence>
<sequence length="134" mass="14634">MAGQWAHWGSYGHTMARRLRAVRTARGMSQTRLAELAGVSRNVISNLERNENAGRKPSDPQLSTVYRLAQALAVPPAALLPGVGERILHVCPPEELPVAMRWPADPADLRRFSPRHLALAEPGDEPEFVVPGGD</sequence>
<dbReference type="STRING" id="558173.CDOO_03435"/>
<dbReference type="OrthoDB" id="4559617at2"/>
<dbReference type="PROSITE" id="PS50943">
    <property type="entry name" value="HTH_CROC1"/>
    <property type="match status" value="1"/>
</dbReference>
<dbReference type="KEGG" id="cdo:CDOO_03435"/>
<dbReference type="HOGENOM" id="CLU_121343_1_0_11"/>
<dbReference type="Gene3D" id="1.10.260.40">
    <property type="entry name" value="lambda repressor-like DNA-binding domains"/>
    <property type="match status" value="1"/>
</dbReference>